<dbReference type="Pfam" id="PF12740">
    <property type="entry name" value="PETase"/>
    <property type="match status" value="1"/>
</dbReference>
<dbReference type="EMBL" id="AGDV01000012">
    <property type="protein sequence ID" value="EMB33063.1"/>
    <property type="molecule type" value="Genomic_DNA"/>
</dbReference>
<feature type="domain" description="PET hydrolase/cutinase-like" evidence="1">
    <location>
        <begin position="57"/>
        <end position="181"/>
    </location>
</feature>
<evidence type="ECO:0000259" key="1">
    <source>
        <dbReference type="Pfam" id="PF12740"/>
    </source>
</evidence>
<name>A0A0E2E5A7_TREDN</name>
<dbReference type="InterPro" id="IPR029058">
    <property type="entry name" value="AB_hydrolase_fold"/>
</dbReference>
<dbReference type="HOGENOM" id="CLU_070820_0_0_12"/>
<sequence>MNSHLQDEHKIFEGPYDIRAYNDKNMIGFNRVYKKTLETNKEDKSLSNEENLRDEVTVYIPKKKGKYPLILVSHGWANYKYGLLPIGHYLASYGYAVALFTSKKKAVPKDWIPTFTAVHNLIKNKNEDASHDLYGLIDINNIGIVTHSMSGPASFYYASLMPEVKAISAIHPYNGASPFVEAIASSNKELGDEFPKIKSAVLFLTSEIDRSAYPEKTYKFFKNLNKDAPACFLSFKNIKHNGALDIFKTPLSGGYDEKAFKLYSRLSVLWFDAFLKGKKENLKYFQIDDEKFQDIKDLLYTEIHREHEAYPSYDSRNLK</sequence>
<dbReference type="Gene3D" id="3.40.50.1820">
    <property type="entry name" value="alpha/beta hydrolase"/>
    <property type="match status" value="1"/>
</dbReference>
<dbReference type="SUPFAM" id="SSF53474">
    <property type="entry name" value="alpha/beta-Hydrolases"/>
    <property type="match status" value="1"/>
</dbReference>
<dbReference type="InterPro" id="IPR041127">
    <property type="entry name" value="PET_hydrolase/cutinase-like"/>
</dbReference>
<comment type="caution">
    <text evidence="2">The sequence shown here is derived from an EMBL/GenBank/DDBJ whole genome shotgun (WGS) entry which is preliminary data.</text>
</comment>
<evidence type="ECO:0000313" key="2">
    <source>
        <dbReference type="EMBL" id="EMB33063.1"/>
    </source>
</evidence>
<dbReference type="GeneID" id="2740744"/>
<reference evidence="2" key="1">
    <citation type="submission" date="2012-01" db="EMBL/GenBank/DDBJ databases">
        <title>The Genome Sequence of Treponema denticola H-22.</title>
        <authorList>
            <consortium name="The Broad Institute Genome Sequencing Platform"/>
            <person name="Earl A."/>
            <person name="Ward D."/>
            <person name="Feldgarden M."/>
            <person name="Gevers D."/>
            <person name="Blanton J.M."/>
            <person name="Fenno C.J."/>
            <person name="Baranova O.V."/>
            <person name="Mathney J."/>
            <person name="Dewhirst F.E."/>
            <person name="Izard J."/>
            <person name="Young S.K."/>
            <person name="Zeng Q."/>
            <person name="Gargeya S."/>
            <person name="Fitzgerald M."/>
            <person name="Haas B."/>
            <person name="Abouelleil A."/>
            <person name="Alvarado L."/>
            <person name="Arachchi H.M."/>
            <person name="Berlin A."/>
            <person name="Chapman S.B."/>
            <person name="Gearin G."/>
            <person name="Goldberg J."/>
            <person name="Griggs A."/>
            <person name="Gujja S."/>
            <person name="Hansen M."/>
            <person name="Heiman D."/>
            <person name="Howarth C."/>
            <person name="Larimer J."/>
            <person name="Lui A."/>
            <person name="MacDonald P.J.P."/>
            <person name="McCowen C."/>
            <person name="Montmayeur A."/>
            <person name="Murphy C."/>
            <person name="Neiman D."/>
            <person name="Pearson M."/>
            <person name="Priest M."/>
            <person name="Roberts A."/>
            <person name="Saif S."/>
            <person name="Shea T."/>
            <person name="Sisk P."/>
            <person name="Stolte C."/>
            <person name="Sykes S."/>
            <person name="Wortman J."/>
            <person name="Nusbaum C."/>
            <person name="Birren B."/>
        </authorList>
    </citation>
    <scope>NUCLEOTIDE SEQUENCE [LARGE SCALE GENOMIC DNA]</scope>
    <source>
        <strain evidence="2">H-22</strain>
    </source>
</reference>
<dbReference type="Proteomes" id="UP000011705">
    <property type="component" value="Chromosome"/>
</dbReference>
<proteinExistence type="predicted"/>
<organism evidence="2">
    <name type="scientific">Treponema denticola H-22</name>
    <dbReference type="NCBI Taxonomy" id="999432"/>
    <lineage>
        <taxon>Bacteria</taxon>
        <taxon>Pseudomonadati</taxon>
        <taxon>Spirochaetota</taxon>
        <taxon>Spirochaetia</taxon>
        <taxon>Spirochaetales</taxon>
        <taxon>Treponemataceae</taxon>
        <taxon>Treponema</taxon>
    </lineage>
</organism>
<dbReference type="AlphaFoldDB" id="A0A0E2E5A7"/>
<accession>A0A0E2E5A7</accession>
<dbReference type="RefSeq" id="WP_002680840.1">
    <property type="nucleotide sequence ID" value="NZ_CM001795.1"/>
</dbReference>
<gene>
    <name evidence="2" type="ORF">HMPREF9726_01424</name>
</gene>
<dbReference type="ESTHER" id="tredn-a0a0e2e5a7">
    <property type="family name" value="Chlorophyllase"/>
</dbReference>
<dbReference type="PATRIC" id="fig|999432.5.peg.1478"/>
<protein>
    <recommendedName>
        <fullName evidence="1">PET hydrolase/cutinase-like domain-containing protein</fullName>
    </recommendedName>
</protein>